<evidence type="ECO:0000313" key="1">
    <source>
        <dbReference type="EMBL" id="UTQ80058.1"/>
    </source>
</evidence>
<accession>A0A9E7NPT1</accession>
<protein>
    <submittedName>
        <fullName evidence="1">Uncharacterized protein</fullName>
    </submittedName>
</protein>
<gene>
    <name evidence="1" type="ORF">14Stepyanka_00039</name>
</gene>
<organism evidence="1 2">
    <name type="scientific">Erwinia phage Stepyanka</name>
    <dbReference type="NCBI Taxonomy" id="2961688"/>
    <lineage>
        <taxon>Viruses</taxon>
        <taxon>Duplodnaviria</taxon>
        <taxon>Heunggongvirae</taxon>
        <taxon>Uroviricota</taxon>
        <taxon>Caudoviricetes</taxon>
        <taxon>Autographivirales</taxon>
        <taxon>Autotranscriptaviridae</taxon>
        <taxon>Studiervirinae</taxon>
        <taxon>Elunavirus</taxon>
        <taxon>Elunavirus stepyanka</taxon>
    </lineage>
</organism>
<dbReference type="Proteomes" id="UP001059605">
    <property type="component" value="Genome"/>
</dbReference>
<evidence type="ECO:0000313" key="2">
    <source>
        <dbReference type="Proteomes" id="UP001059605"/>
    </source>
</evidence>
<keyword evidence="2" id="KW-1185">Reference proteome</keyword>
<dbReference type="EMBL" id="ON715521">
    <property type="protein sequence ID" value="UTQ80058.1"/>
    <property type="molecule type" value="Genomic_DNA"/>
</dbReference>
<name>A0A9E7NPT1_9CAUD</name>
<proteinExistence type="predicted"/>
<sequence>MLIFLFAIVATFILMAIDDNMPGPSAGADNSTVVGD</sequence>
<reference evidence="1" key="1">
    <citation type="submission" date="2022-06" db="EMBL/GenBank/DDBJ databases">
        <title>Characterization of Erwinia amylovora bacteriophages.</title>
        <authorList>
            <person name="Besarab N.V."/>
            <person name="Letarov A.V."/>
            <person name="Babenko V.V."/>
            <person name="Kulikov E.E."/>
            <person name="Belalov I.S."/>
            <person name="Lagonenko A.L."/>
        </authorList>
    </citation>
    <scope>NUCLEOTIDE SEQUENCE</scope>
</reference>